<keyword evidence="3" id="KW-1185">Reference proteome</keyword>
<name>A0A6H1U3F0_9CYAN</name>
<evidence type="ECO:0000259" key="1">
    <source>
        <dbReference type="Pfam" id="PF18735"/>
    </source>
</evidence>
<dbReference type="RefSeq" id="WP_168571510.1">
    <property type="nucleotide sequence ID" value="NZ_CP051167.1"/>
</dbReference>
<evidence type="ECO:0000313" key="2">
    <source>
        <dbReference type="EMBL" id="QIZ73364.1"/>
    </source>
</evidence>
<sequence length="356" mass="41348">MYDWLIKDLKVNTSTIRQILKTHQHLIRLISNSSQYKQIELLDLDRLIDESPDRTAWRLHDHCSAILRLYALYEQFVESLIKEWLQFLPENIPNYLELDEKIRNTHRDGVGQLLLNIQKNRFEHLSIETVVKGLFCGVSNQGKYELLPDAFLLQDRNLRKEILETVFSNVGISNAWSWVVKHKDVKLFFEEEIGKQNTAEAELNQFITYRNEAAHGKSIDRFLSYKELLQLTDFVDALCQALFELLICQAILVKVNVGHYKRIGKITEYFKKPQAAIAQVCSKDSSVDLFVGQNDLVVMNQESSSCYWVEITSLRINDLPKDRVNIQSEMIEVGMQFNKPVKQGLFLYAKSSDLSI</sequence>
<dbReference type="AlphaFoldDB" id="A0A6H1U3F0"/>
<dbReference type="InterPro" id="IPR041519">
    <property type="entry name" value="HEPN_RiboL-PSP"/>
</dbReference>
<protein>
    <recommendedName>
        <fullName evidence="1">RiboL-PSP-HEPN domain-containing protein</fullName>
    </recommendedName>
</protein>
<evidence type="ECO:0000313" key="3">
    <source>
        <dbReference type="Proteomes" id="UP000500857"/>
    </source>
</evidence>
<dbReference type="EMBL" id="CP051167">
    <property type="protein sequence ID" value="QIZ73364.1"/>
    <property type="molecule type" value="Genomic_DNA"/>
</dbReference>
<organism evidence="2 3">
    <name type="scientific">Oxynema aestuarii AP17</name>
    <dbReference type="NCBI Taxonomy" id="2064643"/>
    <lineage>
        <taxon>Bacteria</taxon>
        <taxon>Bacillati</taxon>
        <taxon>Cyanobacteriota</taxon>
        <taxon>Cyanophyceae</taxon>
        <taxon>Oscillatoriophycideae</taxon>
        <taxon>Oscillatoriales</taxon>
        <taxon>Oscillatoriaceae</taxon>
        <taxon>Oxynema</taxon>
        <taxon>Oxynema aestuarii</taxon>
    </lineage>
</organism>
<dbReference type="KEGG" id="oxy:HCG48_24460"/>
<dbReference type="Proteomes" id="UP000500857">
    <property type="component" value="Chromosome"/>
</dbReference>
<accession>A0A6H1U3F0</accession>
<gene>
    <name evidence="2" type="ORF">HCG48_24460</name>
</gene>
<feature type="domain" description="RiboL-PSP-HEPN" evidence="1">
    <location>
        <begin position="40"/>
        <end position="246"/>
    </location>
</feature>
<reference evidence="2 3" key="1">
    <citation type="submission" date="2020-04" db="EMBL/GenBank/DDBJ databases">
        <authorList>
            <person name="Basu S."/>
            <person name="Maruthanayagam V."/>
            <person name="Chakraborty S."/>
            <person name="Pramanik A."/>
            <person name="Mukherjee J."/>
            <person name="Brink B."/>
        </authorList>
    </citation>
    <scope>NUCLEOTIDE SEQUENCE [LARGE SCALE GENOMIC DNA]</scope>
    <source>
        <strain evidence="2 3">AP17</strain>
    </source>
</reference>
<dbReference type="Pfam" id="PF18735">
    <property type="entry name" value="HEPN_RiboL-PSP"/>
    <property type="match status" value="1"/>
</dbReference>
<proteinExistence type="predicted"/>